<dbReference type="Pfam" id="PF01177">
    <property type="entry name" value="Asp_Glu_race"/>
    <property type="match status" value="1"/>
</dbReference>
<dbReference type="Gene3D" id="3.40.50.1860">
    <property type="match status" value="2"/>
</dbReference>
<dbReference type="Proteomes" id="UP000295390">
    <property type="component" value="Unassembled WGS sequence"/>
</dbReference>
<protein>
    <submittedName>
        <fullName evidence="3">Aspartate racemase</fullName>
    </submittedName>
</protein>
<dbReference type="InterPro" id="IPR015942">
    <property type="entry name" value="Asp/Glu/hydantoin_racemase"/>
</dbReference>
<proteinExistence type="inferred from homology"/>
<name>A0A4R6THD9_9FLAO</name>
<dbReference type="PANTHER" id="PTHR21198:SF7">
    <property type="entry name" value="ASPARTATE-GLUTAMATE RACEMASE FAMILY"/>
    <property type="match status" value="1"/>
</dbReference>
<dbReference type="InterPro" id="IPR033134">
    <property type="entry name" value="Asp/Glu_racemase_AS_2"/>
</dbReference>
<evidence type="ECO:0000313" key="4">
    <source>
        <dbReference type="Proteomes" id="UP000295390"/>
    </source>
</evidence>
<comment type="similarity">
    <text evidence="1">Belongs to the aspartate/glutamate racemases family.</text>
</comment>
<organism evidence="3 4">
    <name type="scientific">Tenacibaculum caenipelagi</name>
    <dbReference type="NCBI Taxonomy" id="1325435"/>
    <lineage>
        <taxon>Bacteria</taxon>
        <taxon>Pseudomonadati</taxon>
        <taxon>Bacteroidota</taxon>
        <taxon>Flavobacteriia</taxon>
        <taxon>Flavobacteriales</taxon>
        <taxon>Flavobacteriaceae</taxon>
        <taxon>Tenacibaculum</taxon>
    </lineage>
</organism>
<evidence type="ECO:0000256" key="1">
    <source>
        <dbReference type="ARBA" id="ARBA00007847"/>
    </source>
</evidence>
<evidence type="ECO:0000256" key="2">
    <source>
        <dbReference type="ARBA" id="ARBA00023235"/>
    </source>
</evidence>
<gene>
    <name evidence="3" type="ORF">DFQ07_0046</name>
</gene>
<dbReference type="InterPro" id="IPR001920">
    <property type="entry name" value="Asp/Glu_race"/>
</dbReference>
<dbReference type="InterPro" id="IPR004380">
    <property type="entry name" value="Asp_race"/>
</dbReference>
<comment type="caution">
    <text evidence="3">The sequence shown here is derived from an EMBL/GenBank/DDBJ whole genome shotgun (WGS) entry which is preliminary data.</text>
</comment>
<dbReference type="PANTHER" id="PTHR21198">
    <property type="entry name" value="GLUTAMATE RACEMASE"/>
    <property type="match status" value="1"/>
</dbReference>
<evidence type="ECO:0000313" key="3">
    <source>
        <dbReference type="EMBL" id="TDQ29726.1"/>
    </source>
</evidence>
<dbReference type="PROSITE" id="PS00924">
    <property type="entry name" value="ASP_GLU_RACEMASE_2"/>
    <property type="match status" value="1"/>
</dbReference>
<sequence>MRIIGLIGGITPQSTITYYQVLNDLAQQKYGGEHTAKVLVNSVDFGEISALQVAGKWDVLDTIMANAAASLEKAGASCIVICANTMHLCIEAVRNEVTIPAIHIAEATAEAIVEKQLKKVLLLGTKYTMEKTFYTDVLKSFGIDAIIPNQEDRNVIHHIIYAELAKGILSEKTKEKYLAIIEKACTEGAEGVILGCTEIPLLIKQNDVEIPVFDTTTIHATKAFNLSL</sequence>
<dbReference type="GO" id="GO:0047661">
    <property type="term" value="F:amino-acid racemase activity"/>
    <property type="evidence" value="ECO:0007669"/>
    <property type="project" value="InterPro"/>
</dbReference>
<dbReference type="EMBL" id="SNYH01000001">
    <property type="protein sequence ID" value="TDQ29726.1"/>
    <property type="molecule type" value="Genomic_DNA"/>
</dbReference>
<reference evidence="3 4" key="1">
    <citation type="submission" date="2019-03" db="EMBL/GenBank/DDBJ databases">
        <title>Genomic Encyclopedia of Type Strains, Phase III (KMG-III): the genomes of soil and plant-associated and newly described type strains.</title>
        <authorList>
            <person name="Whitman W."/>
        </authorList>
    </citation>
    <scope>NUCLEOTIDE SEQUENCE [LARGE SCALE GENOMIC DNA]</scope>
    <source>
        <strain evidence="3 4">CECT 8283</strain>
    </source>
</reference>
<keyword evidence="2" id="KW-0413">Isomerase</keyword>
<keyword evidence="4" id="KW-1185">Reference proteome</keyword>
<dbReference type="AlphaFoldDB" id="A0A4R6THD9"/>
<dbReference type="RefSeq" id="WP_133534280.1">
    <property type="nucleotide sequence ID" value="NZ_SNYH01000001.1"/>
</dbReference>
<accession>A0A4R6THD9</accession>
<dbReference type="SUPFAM" id="SSF53681">
    <property type="entry name" value="Aspartate/glutamate racemase"/>
    <property type="match status" value="2"/>
</dbReference>
<dbReference type="OrthoDB" id="9803739at2"/>
<dbReference type="NCBIfam" id="TIGR00035">
    <property type="entry name" value="asp_race"/>
    <property type="match status" value="1"/>
</dbReference>